<keyword evidence="3" id="KW-1185">Reference proteome</keyword>
<dbReference type="AlphaFoldDB" id="A0A8J5VWW7"/>
<comment type="caution">
    <text evidence="2">The sequence shown here is derived from an EMBL/GenBank/DDBJ whole genome shotgun (WGS) entry which is preliminary data.</text>
</comment>
<feature type="region of interest" description="Disordered" evidence="1">
    <location>
        <begin position="13"/>
        <end position="42"/>
    </location>
</feature>
<sequence length="138" mass="14952">MGCKKDMNVHCAGARGRNTSADSGGHRRYSSSIPSSETVDTSEAMVQVNTEAPATGEGDFNKTLENFLAHITDAHTTQEAGDALQAAAVSVHSSRDKGTGRTWRRSMYAEQRSGSPWWIHIGLVQGDWKNVVGEHLKP</sequence>
<organism evidence="2 3">
    <name type="scientific">Zizania palustris</name>
    <name type="common">Northern wild rice</name>
    <dbReference type="NCBI Taxonomy" id="103762"/>
    <lineage>
        <taxon>Eukaryota</taxon>
        <taxon>Viridiplantae</taxon>
        <taxon>Streptophyta</taxon>
        <taxon>Embryophyta</taxon>
        <taxon>Tracheophyta</taxon>
        <taxon>Spermatophyta</taxon>
        <taxon>Magnoliopsida</taxon>
        <taxon>Liliopsida</taxon>
        <taxon>Poales</taxon>
        <taxon>Poaceae</taxon>
        <taxon>BOP clade</taxon>
        <taxon>Oryzoideae</taxon>
        <taxon>Oryzeae</taxon>
        <taxon>Zizaniinae</taxon>
        <taxon>Zizania</taxon>
    </lineage>
</organism>
<evidence type="ECO:0000313" key="2">
    <source>
        <dbReference type="EMBL" id="KAG8060919.1"/>
    </source>
</evidence>
<reference evidence="2" key="2">
    <citation type="submission" date="2021-02" db="EMBL/GenBank/DDBJ databases">
        <authorList>
            <person name="Kimball J.A."/>
            <person name="Haas M.W."/>
            <person name="Macchietto M."/>
            <person name="Kono T."/>
            <person name="Duquette J."/>
            <person name="Shao M."/>
        </authorList>
    </citation>
    <scope>NUCLEOTIDE SEQUENCE</scope>
    <source>
        <tissue evidence="2">Fresh leaf tissue</tissue>
    </source>
</reference>
<dbReference type="Proteomes" id="UP000729402">
    <property type="component" value="Unassembled WGS sequence"/>
</dbReference>
<accession>A0A8J5VWW7</accession>
<reference evidence="2" key="1">
    <citation type="journal article" date="2021" name="bioRxiv">
        <title>Whole Genome Assembly and Annotation of Northern Wild Rice, Zizania palustris L., Supports a Whole Genome Duplication in the Zizania Genus.</title>
        <authorList>
            <person name="Haas M."/>
            <person name="Kono T."/>
            <person name="Macchietto M."/>
            <person name="Millas R."/>
            <person name="McGilp L."/>
            <person name="Shao M."/>
            <person name="Duquette J."/>
            <person name="Hirsch C.N."/>
            <person name="Kimball J."/>
        </authorList>
    </citation>
    <scope>NUCLEOTIDE SEQUENCE</scope>
    <source>
        <tissue evidence="2">Fresh leaf tissue</tissue>
    </source>
</reference>
<protein>
    <submittedName>
        <fullName evidence="2">Uncharacterized protein</fullName>
    </submittedName>
</protein>
<evidence type="ECO:0000256" key="1">
    <source>
        <dbReference type="SAM" id="MobiDB-lite"/>
    </source>
</evidence>
<feature type="compositionally biased region" description="Polar residues" evidence="1">
    <location>
        <begin position="30"/>
        <end position="41"/>
    </location>
</feature>
<gene>
    <name evidence="2" type="ORF">GUJ93_ZPchr0002g23227</name>
</gene>
<name>A0A8J5VWW7_ZIZPA</name>
<evidence type="ECO:0000313" key="3">
    <source>
        <dbReference type="Proteomes" id="UP000729402"/>
    </source>
</evidence>
<dbReference type="EMBL" id="JAAALK010000287">
    <property type="protein sequence ID" value="KAG8060919.1"/>
    <property type="molecule type" value="Genomic_DNA"/>
</dbReference>
<proteinExistence type="predicted"/>